<feature type="domain" description="THUMP-like" evidence="2">
    <location>
        <begin position="345"/>
        <end position="419"/>
    </location>
</feature>
<protein>
    <recommendedName>
        <fullName evidence="2">THUMP-like domain-containing protein</fullName>
    </recommendedName>
</protein>
<dbReference type="Proteomes" id="UP001157126">
    <property type="component" value="Unassembled WGS sequence"/>
</dbReference>
<dbReference type="InterPro" id="IPR029063">
    <property type="entry name" value="SAM-dependent_MTases_sf"/>
</dbReference>
<feature type="region of interest" description="Disordered" evidence="1">
    <location>
        <begin position="153"/>
        <end position="195"/>
    </location>
</feature>
<dbReference type="Gene3D" id="3.40.50.150">
    <property type="entry name" value="Vaccinia Virus protein VP39"/>
    <property type="match status" value="1"/>
</dbReference>
<evidence type="ECO:0000313" key="3">
    <source>
        <dbReference type="EMBL" id="GMA38477.1"/>
    </source>
</evidence>
<evidence type="ECO:0000313" key="4">
    <source>
        <dbReference type="Proteomes" id="UP001157126"/>
    </source>
</evidence>
<keyword evidence="4" id="KW-1185">Reference proteome</keyword>
<evidence type="ECO:0000259" key="2">
    <source>
        <dbReference type="Pfam" id="PF18096"/>
    </source>
</evidence>
<sequence>MPRAGSVTPVDADTARTLIADGLDLLAGLPPYDEGEALALGTRLRTQGYDAGLVAAVLSQSRLRERARAKFGADAARLLFTADGLEQATRREVADRHAQRFAAAGIETVHDLGCGIGSDALALGRAGLTVRAVDADEATALLADHNIGALGPDAFGQGRSRARQGRAEDARPSPTEGVWFDPARRTPGRNDASGRTRRTLRLQDMAPSWEFVQDSAARIPATGAKLSPAFPHPAIPADTEAEWVSTGGDLVECALWWGPLAQTPGRVATVVRRSGEVVTVTEADAVGAAPAGTSVVEPGSLLYEPDLAVLQAGLVGALSDAVEGAELGEGAGYVVSEERIDVPYARRHRVTDVLPAQVKAVKAWLRREGVTGLTIKRRGGRLDPEEFRRRLGLSARGGDQATLLLTVGPDGPLALVLDREA</sequence>
<name>A0ABQ6IMR9_9MICO</name>
<evidence type="ECO:0000256" key="1">
    <source>
        <dbReference type="SAM" id="MobiDB-lite"/>
    </source>
</evidence>
<organism evidence="3 4">
    <name type="scientific">Mobilicoccus caccae</name>
    <dbReference type="NCBI Taxonomy" id="1859295"/>
    <lineage>
        <taxon>Bacteria</taxon>
        <taxon>Bacillati</taxon>
        <taxon>Actinomycetota</taxon>
        <taxon>Actinomycetes</taxon>
        <taxon>Micrococcales</taxon>
        <taxon>Dermatophilaceae</taxon>
        <taxon>Mobilicoccus</taxon>
    </lineage>
</organism>
<dbReference type="EMBL" id="BSUO01000001">
    <property type="protein sequence ID" value="GMA38477.1"/>
    <property type="molecule type" value="Genomic_DNA"/>
</dbReference>
<proteinExistence type="predicted"/>
<gene>
    <name evidence="3" type="ORF">GCM10025883_05220</name>
</gene>
<comment type="caution">
    <text evidence="3">The sequence shown here is derived from an EMBL/GenBank/DDBJ whole genome shotgun (WGS) entry which is preliminary data.</text>
</comment>
<reference evidence="4" key="1">
    <citation type="journal article" date="2019" name="Int. J. Syst. Evol. Microbiol.">
        <title>The Global Catalogue of Microorganisms (GCM) 10K type strain sequencing project: providing services to taxonomists for standard genome sequencing and annotation.</title>
        <authorList>
            <consortium name="The Broad Institute Genomics Platform"/>
            <consortium name="The Broad Institute Genome Sequencing Center for Infectious Disease"/>
            <person name="Wu L."/>
            <person name="Ma J."/>
        </authorList>
    </citation>
    <scope>NUCLEOTIDE SEQUENCE [LARGE SCALE GENOMIC DNA]</scope>
    <source>
        <strain evidence="4">NBRC 113072</strain>
    </source>
</reference>
<dbReference type="SUPFAM" id="SSF53335">
    <property type="entry name" value="S-adenosyl-L-methionine-dependent methyltransferases"/>
    <property type="match status" value="1"/>
</dbReference>
<dbReference type="Pfam" id="PF18096">
    <property type="entry name" value="Thump_like"/>
    <property type="match status" value="1"/>
</dbReference>
<dbReference type="InterPro" id="IPR041497">
    <property type="entry name" value="Thump-like"/>
</dbReference>
<accession>A0ABQ6IMR9</accession>